<dbReference type="EMBL" id="ABFK02000017">
    <property type="protein sequence ID" value="EDS03899.1"/>
    <property type="molecule type" value="Genomic_DNA"/>
</dbReference>
<evidence type="ECO:0000313" key="1">
    <source>
        <dbReference type="EMBL" id="EDS03899.1"/>
    </source>
</evidence>
<comment type="caution">
    <text evidence="1">The sequence shown here is derived from an EMBL/GenBank/DDBJ whole genome shotgun (WGS) entry which is preliminary data.</text>
</comment>
<sequence>MFIVWDYFNPPKIAFGSELRPIPFCRLSLLYFPSDIPLPNHITNHFRPEEPDYLK</sequence>
<gene>
    <name evidence="1" type="ORF">ALIPUT_00960</name>
</gene>
<keyword evidence="2" id="KW-1185">Reference proteome</keyword>
<reference evidence="1" key="2">
    <citation type="submission" date="2013-09" db="EMBL/GenBank/DDBJ databases">
        <title>Draft genome sequence of Alistipes putredinis (DSM 17216).</title>
        <authorList>
            <person name="Sudarsanam P."/>
            <person name="Ley R."/>
            <person name="Guruge J."/>
            <person name="Turnbaugh P.J."/>
            <person name="Mahowald M."/>
            <person name="Liep D."/>
            <person name="Gordon J."/>
        </authorList>
    </citation>
    <scope>NUCLEOTIDE SEQUENCE</scope>
    <source>
        <strain evidence="1">DSM 17216</strain>
    </source>
</reference>
<dbReference type="Proteomes" id="UP000005819">
    <property type="component" value="Unassembled WGS sequence"/>
</dbReference>
<protein>
    <submittedName>
        <fullName evidence="1">Uncharacterized protein</fullName>
    </submittedName>
</protein>
<proteinExistence type="predicted"/>
<accession>B0MV17</accession>
<dbReference type="HOGENOM" id="CLU_3021617_0_0_10"/>
<reference evidence="1" key="1">
    <citation type="submission" date="2007-10" db="EMBL/GenBank/DDBJ databases">
        <authorList>
            <person name="Fulton L."/>
            <person name="Clifton S."/>
            <person name="Fulton B."/>
            <person name="Xu J."/>
            <person name="Minx P."/>
            <person name="Pepin K.H."/>
            <person name="Johnson M."/>
            <person name="Thiruvilangam P."/>
            <person name="Bhonagiri V."/>
            <person name="Nash W.E."/>
            <person name="Mardis E.R."/>
            <person name="Wilson R.K."/>
        </authorList>
    </citation>
    <scope>NUCLEOTIDE SEQUENCE [LARGE SCALE GENOMIC DNA]</scope>
    <source>
        <strain evidence="1">DSM 17216</strain>
    </source>
</reference>
<dbReference type="AlphaFoldDB" id="B0MV17"/>
<name>B0MV17_9BACT</name>
<evidence type="ECO:0000313" key="2">
    <source>
        <dbReference type="Proteomes" id="UP000005819"/>
    </source>
</evidence>
<organism evidence="1 2">
    <name type="scientific">Alistipes putredinis DSM 17216</name>
    <dbReference type="NCBI Taxonomy" id="445970"/>
    <lineage>
        <taxon>Bacteria</taxon>
        <taxon>Pseudomonadati</taxon>
        <taxon>Bacteroidota</taxon>
        <taxon>Bacteroidia</taxon>
        <taxon>Bacteroidales</taxon>
        <taxon>Rikenellaceae</taxon>
        <taxon>Alistipes</taxon>
    </lineage>
</organism>